<protein>
    <submittedName>
        <fullName evidence="1">Uncharacterized protein</fullName>
    </submittedName>
</protein>
<accession>A0A0W0FSU5</accession>
<dbReference type="AlphaFoldDB" id="A0A0W0FSU5"/>
<comment type="caution">
    <text evidence="1">The sequence shown here is derived from an EMBL/GenBank/DDBJ whole genome shotgun (WGS) entry which is preliminary data.</text>
</comment>
<sequence length="164" mass="18306">MSIIAHILWMEPTWLQGTTELDGLDNKIAAQHLETIWDTSHFFLKLVQEEIVVSFVATPIRQREKPTEGGMLALMTGFGFGSEPQPVFFGFGKEVSRGHIDSEVMSLSQTPRSLSLRRVNILFLVLRVDIPGHPGVLDSRTSCIAPALIIVVVTSYLHNSFNFL</sequence>
<name>A0A0W0FSU5_MONRR</name>
<evidence type="ECO:0000313" key="1">
    <source>
        <dbReference type="EMBL" id="KTB39346.1"/>
    </source>
</evidence>
<evidence type="ECO:0000313" key="2">
    <source>
        <dbReference type="Proteomes" id="UP000054988"/>
    </source>
</evidence>
<reference evidence="1 2" key="1">
    <citation type="submission" date="2015-12" db="EMBL/GenBank/DDBJ databases">
        <title>Draft genome sequence of Moniliophthora roreri, the causal agent of frosty pod rot of cacao.</title>
        <authorList>
            <person name="Aime M.C."/>
            <person name="Diaz-Valderrama J.R."/>
            <person name="Kijpornyongpan T."/>
            <person name="Phillips-Mora W."/>
        </authorList>
    </citation>
    <scope>NUCLEOTIDE SEQUENCE [LARGE SCALE GENOMIC DNA]</scope>
    <source>
        <strain evidence="1 2">MCA 2952</strain>
    </source>
</reference>
<dbReference type="Proteomes" id="UP000054988">
    <property type="component" value="Unassembled WGS sequence"/>
</dbReference>
<gene>
    <name evidence="1" type="ORF">WG66_8077</name>
</gene>
<dbReference type="EMBL" id="LATX01001686">
    <property type="protein sequence ID" value="KTB39346.1"/>
    <property type="molecule type" value="Genomic_DNA"/>
</dbReference>
<proteinExistence type="predicted"/>
<organism evidence="1 2">
    <name type="scientific">Moniliophthora roreri</name>
    <name type="common">Frosty pod rot fungus</name>
    <name type="synonym">Monilia roreri</name>
    <dbReference type="NCBI Taxonomy" id="221103"/>
    <lineage>
        <taxon>Eukaryota</taxon>
        <taxon>Fungi</taxon>
        <taxon>Dikarya</taxon>
        <taxon>Basidiomycota</taxon>
        <taxon>Agaricomycotina</taxon>
        <taxon>Agaricomycetes</taxon>
        <taxon>Agaricomycetidae</taxon>
        <taxon>Agaricales</taxon>
        <taxon>Marasmiineae</taxon>
        <taxon>Marasmiaceae</taxon>
        <taxon>Moniliophthora</taxon>
    </lineage>
</organism>